<dbReference type="Proteomes" id="UP000689195">
    <property type="component" value="Unassembled WGS sequence"/>
</dbReference>
<sequence>MKETQIQCQQNEIQQPLAFTFDELSKVLYVIDKESNIIKYEYNNKQLNIQTTYLQIRIINSEQFVNFVFPIFNGE</sequence>
<keyword evidence="2" id="KW-1185">Reference proteome</keyword>
<dbReference type="AlphaFoldDB" id="A0A8S1VCE0"/>
<comment type="caution">
    <text evidence="1">The sequence shown here is derived from an EMBL/GenBank/DDBJ whole genome shotgun (WGS) entry which is preliminary data.</text>
</comment>
<dbReference type="OrthoDB" id="40048at2759"/>
<evidence type="ECO:0000313" key="2">
    <source>
        <dbReference type="Proteomes" id="UP000689195"/>
    </source>
</evidence>
<dbReference type="EMBL" id="CAJJDO010000061">
    <property type="protein sequence ID" value="CAD8174547.1"/>
    <property type="molecule type" value="Genomic_DNA"/>
</dbReference>
<protein>
    <submittedName>
        <fullName evidence="1">Uncharacterized protein</fullName>
    </submittedName>
</protein>
<organism evidence="1 2">
    <name type="scientific">Paramecium pentaurelia</name>
    <dbReference type="NCBI Taxonomy" id="43138"/>
    <lineage>
        <taxon>Eukaryota</taxon>
        <taxon>Sar</taxon>
        <taxon>Alveolata</taxon>
        <taxon>Ciliophora</taxon>
        <taxon>Intramacronucleata</taxon>
        <taxon>Oligohymenophorea</taxon>
        <taxon>Peniculida</taxon>
        <taxon>Parameciidae</taxon>
        <taxon>Paramecium</taxon>
    </lineage>
</organism>
<name>A0A8S1VCE0_9CILI</name>
<reference evidence="1" key="1">
    <citation type="submission" date="2021-01" db="EMBL/GenBank/DDBJ databases">
        <authorList>
            <consortium name="Genoscope - CEA"/>
            <person name="William W."/>
        </authorList>
    </citation>
    <scope>NUCLEOTIDE SEQUENCE</scope>
</reference>
<evidence type="ECO:0000313" key="1">
    <source>
        <dbReference type="EMBL" id="CAD8174547.1"/>
    </source>
</evidence>
<accession>A0A8S1VCE0</accession>
<gene>
    <name evidence="1" type="ORF">PPENT_87.1.T0610160</name>
</gene>
<proteinExistence type="predicted"/>